<proteinExistence type="predicted"/>
<dbReference type="AlphaFoldDB" id="T1EVB8"/>
<gene>
    <name evidence="3" type="primary">20200518</name>
    <name evidence="2" type="ORF">HELRODRAFT_164368</name>
</gene>
<dbReference type="HOGENOM" id="CLU_2266634_0_0_1"/>
<dbReference type="KEGG" id="hro:HELRODRAFT_164368"/>
<evidence type="ECO:0000256" key="1">
    <source>
        <dbReference type="SAM" id="Coils"/>
    </source>
</evidence>
<evidence type="ECO:0000313" key="2">
    <source>
        <dbReference type="EMBL" id="ESN94512.1"/>
    </source>
</evidence>
<dbReference type="InParanoid" id="T1EVB8"/>
<dbReference type="EnsemblMetazoa" id="HelroT164368">
    <property type="protein sequence ID" value="HelroP164368"/>
    <property type="gene ID" value="HelroG164368"/>
</dbReference>
<reference evidence="4" key="1">
    <citation type="submission" date="2012-12" db="EMBL/GenBank/DDBJ databases">
        <authorList>
            <person name="Hellsten U."/>
            <person name="Grimwood J."/>
            <person name="Chapman J.A."/>
            <person name="Shapiro H."/>
            <person name="Aerts A."/>
            <person name="Otillar R.P."/>
            <person name="Terry A.Y."/>
            <person name="Boore J.L."/>
            <person name="Simakov O."/>
            <person name="Marletaz F."/>
            <person name="Cho S.-J."/>
            <person name="Edsinger-Gonzales E."/>
            <person name="Havlak P."/>
            <person name="Kuo D.-H."/>
            <person name="Larsson T."/>
            <person name="Lv J."/>
            <person name="Arendt D."/>
            <person name="Savage R."/>
            <person name="Osoegawa K."/>
            <person name="de Jong P."/>
            <person name="Lindberg D.R."/>
            <person name="Seaver E.C."/>
            <person name="Weisblat D.A."/>
            <person name="Putnam N.H."/>
            <person name="Grigoriev I.V."/>
            <person name="Rokhsar D.S."/>
        </authorList>
    </citation>
    <scope>NUCLEOTIDE SEQUENCE</scope>
</reference>
<keyword evidence="1" id="KW-0175">Coiled coil</keyword>
<protein>
    <submittedName>
        <fullName evidence="2 3">Uncharacterized protein</fullName>
    </submittedName>
</protein>
<dbReference type="EMBL" id="KB097571">
    <property type="protein sequence ID" value="ESN94512.1"/>
    <property type="molecule type" value="Genomic_DNA"/>
</dbReference>
<dbReference type="CTD" id="20200518"/>
<reference evidence="2 4" key="2">
    <citation type="journal article" date="2013" name="Nature">
        <title>Insights into bilaterian evolution from three spiralian genomes.</title>
        <authorList>
            <person name="Simakov O."/>
            <person name="Marletaz F."/>
            <person name="Cho S.J."/>
            <person name="Edsinger-Gonzales E."/>
            <person name="Havlak P."/>
            <person name="Hellsten U."/>
            <person name="Kuo D.H."/>
            <person name="Larsson T."/>
            <person name="Lv J."/>
            <person name="Arendt D."/>
            <person name="Savage R."/>
            <person name="Osoegawa K."/>
            <person name="de Jong P."/>
            <person name="Grimwood J."/>
            <person name="Chapman J.A."/>
            <person name="Shapiro H."/>
            <person name="Aerts A."/>
            <person name="Otillar R.P."/>
            <person name="Terry A.Y."/>
            <person name="Boore J.L."/>
            <person name="Grigoriev I.V."/>
            <person name="Lindberg D.R."/>
            <person name="Seaver E.C."/>
            <person name="Weisblat D.A."/>
            <person name="Putnam N.H."/>
            <person name="Rokhsar D.S."/>
        </authorList>
    </citation>
    <scope>NUCLEOTIDE SEQUENCE</scope>
</reference>
<sequence length="103" mass="11901">MTTNSKDIESDISNFVTKMNADRTKQQEKAEGLKDLCNEFVLQLLDTVESVMTDVYSTSNEIAQNRFTDISKVIQNIKYMEEEKENFKENLKNFNNNFNGTTS</sequence>
<keyword evidence="4" id="KW-1185">Reference proteome</keyword>
<feature type="coiled-coil region" evidence="1">
    <location>
        <begin position="70"/>
        <end position="97"/>
    </location>
</feature>
<reference evidence="3" key="3">
    <citation type="submission" date="2015-06" db="UniProtKB">
        <authorList>
            <consortium name="EnsemblMetazoa"/>
        </authorList>
    </citation>
    <scope>IDENTIFICATION</scope>
</reference>
<evidence type="ECO:0000313" key="4">
    <source>
        <dbReference type="Proteomes" id="UP000015101"/>
    </source>
</evidence>
<evidence type="ECO:0000313" key="3">
    <source>
        <dbReference type="EnsemblMetazoa" id="HelroP164368"/>
    </source>
</evidence>
<dbReference type="Proteomes" id="UP000015101">
    <property type="component" value="Unassembled WGS sequence"/>
</dbReference>
<name>T1EVB8_HELRO</name>
<accession>T1EVB8</accession>
<dbReference type="GeneID" id="20200518"/>
<organism evidence="3 4">
    <name type="scientific">Helobdella robusta</name>
    <name type="common">Californian leech</name>
    <dbReference type="NCBI Taxonomy" id="6412"/>
    <lineage>
        <taxon>Eukaryota</taxon>
        <taxon>Metazoa</taxon>
        <taxon>Spiralia</taxon>
        <taxon>Lophotrochozoa</taxon>
        <taxon>Annelida</taxon>
        <taxon>Clitellata</taxon>
        <taxon>Hirudinea</taxon>
        <taxon>Rhynchobdellida</taxon>
        <taxon>Glossiphoniidae</taxon>
        <taxon>Helobdella</taxon>
    </lineage>
</organism>
<dbReference type="RefSeq" id="XP_009027569.1">
    <property type="nucleotide sequence ID" value="XM_009029321.1"/>
</dbReference>
<dbReference type="EMBL" id="AMQM01001642">
    <property type="status" value="NOT_ANNOTATED_CDS"/>
    <property type="molecule type" value="Genomic_DNA"/>
</dbReference>